<dbReference type="EMBL" id="JANPWE010000007">
    <property type="protein sequence ID" value="MCR6546474.1"/>
    <property type="molecule type" value="Genomic_DNA"/>
</dbReference>
<evidence type="ECO:0000256" key="5">
    <source>
        <dbReference type="ARBA" id="ARBA00023136"/>
    </source>
</evidence>
<accession>A0ABT1Y980</accession>
<protein>
    <submittedName>
        <fullName evidence="11">Ger(X)C family spore germination protein</fullName>
    </submittedName>
</protein>
<evidence type="ECO:0000259" key="10">
    <source>
        <dbReference type="Pfam" id="PF25198"/>
    </source>
</evidence>
<comment type="subcellular location">
    <subcellularLocation>
        <location evidence="1">Membrane</location>
        <topology evidence="1">Lipid-anchor</topology>
    </subcellularLocation>
</comment>
<sequence length="369" mass="41378">MKKMLLCLTLIFFCLTSVGCWDIHDISNRALITAIGIDKVEETSTSYTFTFEIINPVNIIEEHHETANIIETVEGTSLREAMEKLQVKVSRLNFLGYLQVVLIGENAGRKSVKDISDMIFREPQIASRTRLMFVQDGEAKDILEAKPKLAKYVAAELVAMTQLEYELSLARNQTFYQFLNELRSTDGRGFVSRVLATENNKTIVRDGGAVFNNWELIDWLSSEETQAANWLVGKSDATVVGHLDQGIFTYRSDEKKLKIKPLKQGEGPRVQISLHTNGQILSKQGSNMELTRPGNLKKLEKLFSDVIANQIRSAVQKSQAAGVDYLGIGTAVKGKNPKLYQSMEWEKAYPTIPIDVIVTTEIEDVGLLE</sequence>
<evidence type="ECO:0000256" key="8">
    <source>
        <dbReference type="SAM" id="SignalP"/>
    </source>
</evidence>
<dbReference type="NCBIfam" id="TIGR02887">
    <property type="entry name" value="spore_ger_x_C"/>
    <property type="match status" value="1"/>
</dbReference>
<dbReference type="InterPro" id="IPR057336">
    <property type="entry name" value="GerAC_N"/>
</dbReference>
<evidence type="ECO:0000256" key="6">
    <source>
        <dbReference type="ARBA" id="ARBA00023139"/>
    </source>
</evidence>
<dbReference type="Gene3D" id="3.30.300.210">
    <property type="entry name" value="Nutrient germinant receptor protein C, domain 3"/>
    <property type="match status" value="1"/>
</dbReference>
<name>A0ABT1Y980_9FIRM</name>
<dbReference type="PANTHER" id="PTHR35789">
    <property type="entry name" value="SPORE GERMINATION PROTEIN B3"/>
    <property type="match status" value="1"/>
</dbReference>
<dbReference type="PROSITE" id="PS51257">
    <property type="entry name" value="PROKAR_LIPOPROTEIN"/>
    <property type="match status" value="1"/>
</dbReference>
<evidence type="ECO:0000256" key="4">
    <source>
        <dbReference type="ARBA" id="ARBA00022729"/>
    </source>
</evidence>
<keyword evidence="12" id="KW-1185">Reference proteome</keyword>
<keyword evidence="5" id="KW-0472">Membrane</keyword>
<keyword evidence="7" id="KW-0449">Lipoprotein</keyword>
<feature type="domain" description="Spore germination protein N-terminal" evidence="10">
    <location>
        <begin position="22"/>
        <end position="188"/>
    </location>
</feature>
<dbReference type="InterPro" id="IPR008844">
    <property type="entry name" value="Spore_GerAC-like"/>
</dbReference>
<evidence type="ECO:0000256" key="7">
    <source>
        <dbReference type="ARBA" id="ARBA00023288"/>
    </source>
</evidence>
<keyword evidence="3" id="KW-0309">Germination</keyword>
<evidence type="ECO:0000256" key="2">
    <source>
        <dbReference type="ARBA" id="ARBA00007886"/>
    </source>
</evidence>
<reference evidence="11 12" key="1">
    <citation type="submission" date="2022-08" db="EMBL/GenBank/DDBJ databases">
        <title>Proteogenomics of the novel Dehalobacterium formicoaceticum strain EZ94 highlights a key role of methyltransferases during anaerobic dichloromethane degradation.</title>
        <authorList>
            <person name="Wasmund K."/>
        </authorList>
    </citation>
    <scope>NUCLEOTIDE SEQUENCE [LARGE SCALE GENOMIC DNA]</scope>
    <source>
        <strain evidence="11 12">EZ94</strain>
    </source>
</reference>
<evidence type="ECO:0000259" key="9">
    <source>
        <dbReference type="Pfam" id="PF05504"/>
    </source>
</evidence>
<dbReference type="InterPro" id="IPR038501">
    <property type="entry name" value="Spore_GerAC_C_sf"/>
</dbReference>
<feature type="signal peptide" evidence="8">
    <location>
        <begin position="1"/>
        <end position="19"/>
    </location>
</feature>
<comment type="similarity">
    <text evidence="2">Belongs to the GerABKC lipoprotein family.</text>
</comment>
<feature type="domain" description="Spore germination GerAC-like C-terminal" evidence="9">
    <location>
        <begin position="206"/>
        <end position="366"/>
    </location>
</feature>
<proteinExistence type="inferred from homology"/>
<comment type="caution">
    <text evidence="11">The sequence shown here is derived from an EMBL/GenBank/DDBJ whole genome shotgun (WGS) entry which is preliminary data.</text>
</comment>
<dbReference type="Pfam" id="PF05504">
    <property type="entry name" value="Spore_GerAC"/>
    <property type="match status" value="1"/>
</dbReference>
<dbReference type="Pfam" id="PF25198">
    <property type="entry name" value="Spore_GerAC_N"/>
    <property type="match status" value="1"/>
</dbReference>
<evidence type="ECO:0000313" key="11">
    <source>
        <dbReference type="EMBL" id="MCR6546474.1"/>
    </source>
</evidence>
<dbReference type="RefSeq" id="WP_089610317.1">
    <property type="nucleotide sequence ID" value="NZ_CP022121.1"/>
</dbReference>
<gene>
    <name evidence="11" type="ORF">NVS47_13300</name>
</gene>
<evidence type="ECO:0000256" key="1">
    <source>
        <dbReference type="ARBA" id="ARBA00004635"/>
    </source>
</evidence>
<dbReference type="PANTHER" id="PTHR35789:SF1">
    <property type="entry name" value="SPORE GERMINATION PROTEIN B3"/>
    <property type="match status" value="1"/>
</dbReference>
<evidence type="ECO:0000313" key="12">
    <source>
        <dbReference type="Proteomes" id="UP001524944"/>
    </source>
</evidence>
<keyword evidence="4 8" id="KW-0732">Signal</keyword>
<dbReference type="Proteomes" id="UP001524944">
    <property type="component" value="Unassembled WGS sequence"/>
</dbReference>
<keyword evidence="6" id="KW-0564">Palmitate</keyword>
<feature type="chain" id="PRO_5045642731" evidence="8">
    <location>
        <begin position="20"/>
        <end position="369"/>
    </location>
</feature>
<evidence type="ECO:0000256" key="3">
    <source>
        <dbReference type="ARBA" id="ARBA00022544"/>
    </source>
</evidence>
<organism evidence="11 12">
    <name type="scientific">Dehalobacterium formicoaceticum</name>
    <dbReference type="NCBI Taxonomy" id="51515"/>
    <lineage>
        <taxon>Bacteria</taxon>
        <taxon>Bacillati</taxon>
        <taxon>Bacillota</taxon>
        <taxon>Clostridia</taxon>
        <taxon>Eubacteriales</taxon>
        <taxon>Peptococcaceae</taxon>
        <taxon>Dehalobacterium</taxon>
    </lineage>
</organism>
<dbReference type="InterPro" id="IPR046953">
    <property type="entry name" value="Spore_GerAC-like_C"/>
</dbReference>